<dbReference type="eggNOG" id="ENOG502Z942">
    <property type="taxonomic scope" value="Bacteria"/>
</dbReference>
<evidence type="ECO:0000313" key="2">
    <source>
        <dbReference type="EMBL" id="GAD79573.1"/>
    </source>
</evidence>
<dbReference type="EMBL" id="BATM01000017">
    <property type="protein sequence ID" value="GAD79573.1"/>
    <property type="molecule type" value="Genomic_DNA"/>
</dbReference>
<dbReference type="AlphaFoldDB" id="U3CN87"/>
<keyword evidence="3" id="KW-1185">Reference proteome</keyword>
<sequence length="318" mass="35736">MLKKVLTLNAILVLSGCVTTAGVTDAIPATTVRGDTIISQTQLKADGPEKEDTYTLIRDAFGPRAIEAPDLYGNANHQGVRHITEGMDERVGNYFKFVIHRDDDHDRDVLLKSDRQRNEIKVYGGSKSALKGHLGDTFEYRWKFRLGDNLAVTKHFTHIFQLKAVKGKSSDAITSSPILTLTANIRHGHSGLEVRHVGYNANKTGTVNNTLYHTAKHDIDWKNDILGHWFEVYVRANYSESGSLYMTVTPLGESTPMIEVTQNNIEMWRSGSDGSRSNFVRPKWGIYRSLKAIDQLNKEEDEVDFADFEVTKISPKKP</sequence>
<keyword evidence="1" id="KW-0732">Signal</keyword>
<proteinExistence type="predicted"/>
<dbReference type="Proteomes" id="UP000016562">
    <property type="component" value="Unassembled WGS sequence"/>
</dbReference>
<dbReference type="RefSeq" id="WP_021713282.1">
    <property type="nucleotide sequence ID" value="NZ_BATM01000017.1"/>
</dbReference>
<dbReference type="Gene3D" id="2.60.120.200">
    <property type="match status" value="1"/>
</dbReference>
<evidence type="ECO:0000256" key="1">
    <source>
        <dbReference type="SAM" id="SignalP"/>
    </source>
</evidence>
<dbReference type="PROSITE" id="PS51257">
    <property type="entry name" value="PROKAR_LIPOPROTEIN"/>
    <property type="match status" value="1"/>
</dbReference>
<evidence type="ECO:0000313" key="3">
    <source>
        <dbReference type="Proteomes" id="UP000016562"/>
    </source>
</evidence>
<feature type="chain" id="PRO_5004641140" description="Alginate lyase 2 domain-containing protein" evidence="1">
    <location>
        <begin position="21"/>
        <end position="318"/>
    </location>
</feature>
<feature type="signal peptide" evidence="1">
    <location>
        <begin position="1"/>
        <end position="20"/>
    </location>
</feature>
<reference evidence="2 3" key="1">
    <citation type="submission" date="2013-09" db="EMBL/GenBank/DDBJ databases">
        <title>Whole genome shotgun sequence of Vibrio ezurae NBRC 102218.</title>
        <authorList>
            <person name="Yoshida I."/>
            <person name="Hosoyama A."/>
            <person name="Numata M."/>
            <person name="Hashimoto M."/>
            <person name="Hosoyama Y."/>
            <person name="Tsuchikane K."/>
            <person name="Noguchi M."/>
            <person name="Hirakata S."/>
            <person name="Ichikawa N."/>
            <person name="Ohji S."/>
            <person name="Yamazoe A."/>
            <person name="Fujita N."/>
        </authorList>
    </citation>
    <scope>NUCLEOTIDE SEQUENCE [LARGE SCALE GENOMIC DNA]</scope>
    <source>
        <strain evidence="2 3">NBRC 102218</strain>
    </source>
</reference>
<dbReference type="STRING" id="1219080.VEZ01S_17_00600"/>
<accession>U3CN87</accession>
<protein>
    <recommendedName>
        <fullName evidence="4">Alginate lyase 2 domain-containing protein</fullName>
    </recommendedName>
</protein>
<organism evidence="2 3">
    <name type="scientific">Vibrio ezurae NBRC 102218</name>
    <dbReference type="NCBI Taxonomy" id="1219080"/>
    <lineage>
        <taxon>Bacteria</taxon>
        <taxon>Pseudomonadati</taxon>
        <taxon>Pseudomonadota</taxon>
        <taxon>Gammaproteobacteria</taxon>
        <taxon>Vibrionales</taxon>
        <taxon>Vibrionaceae</taxon>
        <taxon>Vibrio</taxon>
    </lineage>
</organism>
<dbReference type="OrthoDB" id="3612157at2"/>
<gene>
    <name evidence="2" type="ORF">VEZ01S_17_00600</name>
</gene>
<name>U3CN87_9VIBR</name>
<comment type="caution">
    <text evidence="2">The sequence shown here is derived from an EMBL/GenBank/DDBJ whole genome shotgun (WGS) entry which is preliminary data.</text>
</comment>
<evidence type="ECO:0008006" key="4">
    <source>
        <dbReference type="Google" id="ProtNLM"/>
    </source>
</evidence>